<sequence>MESWDQFMVGYGKDGVESSFVKKSYNMLSHCSIGKGDNACVIKDKGKSDILGKSDSVCAKLDIEKNMILEYGDISESESIDREEGEVSAGMVVLGSNELIGDFVGPYVGIGGEAYDKGDAGIDLYVDLGGLEPFFRNGKVGAIVASSCPSARRGGKKIYFPSRIHRMKTRSRAHGCNFSGLEEELADRIASGKNDDKG</sequence>
<evidence type="ECO:0000313" key="1">
    <source>
        <dbReference type="EMBL" id="KAK0596503.1"/>
    </source>
</evidence>
<accession>A0AA39VZ55</accession>
<name>A0AA39VZ55_ACESA</name>
<protein>
    <submittedName>
        <fullName evidence="1">Uncharacterized protein</fullName>
    </submittedName>
</protein>
<organism evidence="1 2">
    <name type="scientific">Acer saccharum</name>
    <name type="common">Sugar maple</name>
    <dbReference type="NCBI Taxonomy" id="4024"/>
    <lineage>
        <taxon>Eukaryota</taxon>
        <taxon>Viridiplantae</taxon>
        <taxon>Streptophyta</taxon>
        <taxon>Embryophyta</taxon>
        <taxon>Tracheophyta</taxon>
        <taxon>Spermatophyta</taxon>
        <taxon>Magnoliopsida</taxon>
        <taxon>eudicotyledons</taxon>
        <taxon>Gunneridae</taxon>
        <taxon>Pentapetalae</taxon>
        <taxon>rosids</taxon>
        <taxon>malvids</taxon>
        <taxon>Sapindales</taxon>
        <taxon>Sapindaceae</taxon>
        <taxon>Hippocastanoideae</taxon>
        <taxon>Acereae</taxon>
        <taxon>Acer</taxon>
    </lineage>
</organism>
<keyword evidence="2" id="KW-1185">Reference proteome</keyword>
<evidence type="ECO:0000313" key="2">
    <source>
        <dbReference type="Proteomes" id="UP001168877"/>
    </source>
</evidence>
<gene>
    <name evidence="1" type="ORF">LWI29_016334</name>
</gene>
<reference evidence="1" key="1">
    <citation type="journal article" date="2022" name="Plant J.">
        <title>Strategies of tolerance reflected in two North American maple genomes.</title>
        <authorList>
            <person name="McEvoy S.L."/>
            <person name="Sezen U.U."/>
            <person name="Trouern-Trend A."/>
            <person name="McMahon S.M."/>
            <person name="Schaberg P.G."/>
            <person name="Yang J."/>
            <person name="Wegrzyn J.L."/>
            <person name="Swenson N.G."/>
        </authorList>
    </citation>
    <scope>NUCLEOTIDE SEQUENCE</scope>
    <source>
        <strain evidence="1">NS2018</strain>
    </source>
</reference>
<dbReference type="EMBL" id="JAUESC010000004">
    <property type="protein sequence ID" value="KAK0596503.1"/>
    <property type="molecule type" value="Genomic_DNA"/>
</dbReference>
<comment type="caution">
    <text evidence="1">The sequence shown here is derived from an EMBL/GenBank/DDBJ whole genome shotgun (WGS) entry which is preliminary data.</text>
</comment>
<dbReference type="Proteomes" id="UP001168877">
    <property type="component" value="Unassembled WGS sequence"/>
</dbReference>
<proteinExistence type="predicted"/>
<reference evidence="1" key="2">
    <citation type="submission" date="2023-06" db="EMBL/GenBank/DDBJ databases">
        <authorList>
            <person name="Swenson N.G."/>
            <person name="Wegrzyn J.L."/>
            <person name="Mcevoy S.L."/>
        </authorList>
    </citation>
    <scope>NUCLEOTIDE SEQUENCE</scope>
    <source>
        <strain evidence="1">NS2018</strain>
        <tissue evidence="1">Leaf</tissue>
    </source>
</reference>
<dbReference type="AlphaFoldDB" id="A0AA39VZ55"/>